<feature type="binding site" evidence="1">
    <location>
        <position position="412"/>
    </location>
    <ligand>
        <name>Mg(2+)</name>
        <dbReference type="ChEBI" id="CHEBI:18420"/>
    </ligand>
</feature>
<keyword evidence="1" id="KW-0460">Magnesium</keyword>
<dbReference type="PATRIC" id="fig|1618344.3.peg.408"/>
<protein>
    <submittedName>
        <fullName evidence="2">Nickel-dependent hydrogenase</fullName>
    </submittedName>
</protein>
<keyword evidence="1" id="KW-0408">Iron</keyword>
<dbReference type="PANTHER" id="PTHR43600">
    <property type="entry name" value="COENZYME F420 HYDROGENASE, SUBUNIT ALPHA"/>
    <property type="match status" value="1"/>
</dbReference>
<organism evidence="2 3">
    <name type="scientific">candidate division CPR2 bacterium GW2011_GWC1_41_48</name>
    <dbReference type="NCBI Taxonomy" id="1618344"/>
    <lineage>
        <taxon>Bacteria</taxon>
        <taxon>Bacteria division CPR2</taxon>
    </lineage>
</organism>
<feature type="binding site" evidence="1">
    <location>
        <position position="61"/>
    </location>
    <ligand>
        <name>Ni(2+)</name>
        <dbReference type="ChEBI" id="CHEBI:49786"/>
    </ligand>
</feature>
<keyword evidence="1" id="KW-0479">Metal-binding</keyword>
<dbReference type="Pfam" id="PF00374">
    <property type="entry name" value="NiFeSe_Hases"/>
    <property type="match status" value="2"/>
</dbReference>
<accession>A0A0G0W8I3</accession>
<feature type="binding site" evidence="1">
    <location>
        <position position="58"/>
    </location>
    <ligand>
        <name>Ni(2+)</name>
        <dbReference type="ChEBI" id="CHEBI:49786"/>
    </ligand>
</feature>
<dbReference type="InterPro" id="IPR029014">
    <property type="entry name" value="NiFe-Hase_large"/>
</dbReference>
<evidence type="ECO:0000313" key="3">
    <source>
        <dbReference type="Proteomes" id="UP000033869"/>
    </source>
</evidence>
<reference evidence="2 3" key="1">
    <citation type="journal article" date="2015" name="Nature">
        <title>rRNA introns, odd ribosomes, and small enigmatic genomes across a large radiation of phyla.</title>
        <authorList>
            <person name="Brown C.T."/>
            <person name="Hug L.A."/>
            <person name="Thomas B.C."/>
            <person name="Sharon I."/>
            <person name="Castelle C.J."/>
            <person name="Singh A."/>
            <person name="Wilkins M.J."/>
            <person name="Williams K.H."/>
            <person name="Banfield J.F."/>
        </authorList>
    </citation>
    <scope>NUCLEOTIDE SEQUENCE [LARGE SCALE GENOMIC DNA]</scope>
</reference>
<gene>
    <name evidence="2" type="ORF">UU65_C0002G0077</name>
</gene>
<dbReference type="PANTHER" id="PTHR43600:SF4">
    <property type="entry name" value="CYTOSOLIC NIFE-HYDROGENASE, ALPHA SUBUNIT"/>
    <property type="match status" value="1"/>
</dbReference>
<sequence length="412" mass="45687">MKSLMNNYITKIEGHGNLKVNFNNEKVELHVEEGERLFEGLILGRYFEDGPIITARICGVCPTAHTFASITALENALDIKVSDHIATLRKVMLSLQIFQSHVLHLFFLAIPDYLGIDNSLELATANPEVFNTVLSLKRLADEGIELIGGRPIHPITAVVGGFTKLPEYKDLDEYKKKIEKSLIHAIEAAKIFKTVKYPEVENEKEYLALLGSNYPLTGEVVVSSLGKGFEVKDYQKVVTETVKSYSTAKFSTKDGKGFMVGAISRLNLKYPLLNKEAFGLAEGEFPTHNPFKNNLAQAIELVHYMEEIIELIGSLKDADLSHARDQFEVKAGVGAGCIEAPRGLLFHYYELNSKGIITKCDIITPTALNLTSIEDDAEAVLKTNGGISQAKREHELEMLVRAYDPCITCSVH</sequence>
<feature type="binding site" evidence="1">
    <location>
        <position position="409"/>
    </location>
    <ligand>
        <name>Fe cation</name>
        <dbReference type="ChEBI" id="CHEBI:24875"/>
    </ligand>
</feature>
<name>A0A0G0W8I3_UNCC2</name>
<dbReference type="InterPro" id="IPR001501">
    <property type="entry name" value="Ni-dep_hyd_lsu"/>
</dbReference>
<dbReference type="EMBL" id="LCBL01000002">
    <property type="protein sequence ID" value="KKS09299.1"/>
    <property type="molecule type" value="Genomic_DNA"/>
</dbReference>
<comment type="cofactor">
    <cofactor evidence="1">
        <name>Fe cation</name>
        <dbReference type="ChEBI" id="CHEBI:24875"/>
    </cofactor>
</comment>
<proteinExistence type="predicted"/>
<dbReference type="SUPFAM" id="SSF56762">
    <property type="entry name" value="HydB/Nqo4-like"/>
    <property type="match status" value="1"/>
</dbReference>
<dbReference type="GO" id="GO:0016151">
    <property type="term" value="F:nickel cation binding"/>
    <property type="evidence" value="ECO:0007669"/>
    <property type="project" value="InterPro"/>
</dbReference>
<comment type="cofactor">
    <cofactor evidence="1">
        <name>Ni(2+)</name>
        <dbReference type="ChEBI" id="CHEBI:49786"/>
    </cofactor>
</comment>
<comment type="caution">
    <text evidence="2">The sequence shown here is derived from an EMBL/GenBank/DDBJ whole genome shotgun (WGS) entry which is preliminary data.</text>
</comment>
<feature type="binding site" evidence="1">
    <location>
        <position position="406"/>
    </location>
    <ligand>
        <name>Ni(2+)</name>
        <dbReference type="ChEBI" id="CHEBI:49786"/>
    </ligand>
</feature>
<dbReference type="Gene3D" id="1.10.645.10">
    <property type="entry name" value="Cytochrome-c3 Hydrogenase, chain B"/>
    <property type="match status" value="1"/>
</dbReference>
<evidence type="ECO:0000313" key="2">
    <source>
        <dbReference type="EMBL" id="KKS09299.1"/>
    </source>
</evidence>
<evidence type="ECO:0000256" key="1">
    <source>
        <dbReference type="PIRSR" id="PIRSR601501-1"/>
    </source>
</evidence>
<keyword evidence="1" id="KW-0533">Nickel</keyword>
<feature type="binding site" evidence="1">
    <location>
        <position position="39"/>
    </location>
    <ligand>
        <name>Mg(2+)</name>
        <dbReference type="ChEBI" id="CHEBI:18420"/>
    </ligand>
</feature>
<dbReference type="Proteomes" id="UP000033869">
    <property type="component" value="Unassembled WGS sequence"/>
</dbReference>
<feature type="binding site" evidence="1">
    <location>
        <position position="61"/>
    </location>
    <ligand>
        <name>Fe cation</name>
        <dbReference type="ChEBI" id="CHEBI:24875"/>
    </ligand>
</feature>
<dbReference type="AlphaFoldDB" id="A0A0G0W8I3"/>
<feature type="binding site" evidence="1">
    <location>
        <position position="362"/>
    </location>
    <ligand>
        <name>Mg(2+)</name>
        <dbReference type="ChEBI" id="CHEBI:18420"/>
    </ligand>
</feature>